<organism evidence="1 2">
    <name type="scientific">Methanoliparum thermophilum</name>
    <dbReference type="NCBI Taxonomy" id="2491083"/>
    <lineage>
        <taxon>Archaea</taxon>
        <taxon>Methanobacteriati</taxon>
        <taxon>Methanobacteriota</taxon>
        <taxon>Candidatus Methanoliparia</taxon>
        <taxon>Candidatus Methanoliparales</taxon>
        <taxon>Candidatus Methanoliparaceae</taxon>
        <taxon>Candidatus Methanoliparum</taxon>
    </lineage>
</organism>
<reference evidence="1 2" key="1">
    <citation type="journal article" date="2019" name="Nat. Microbiol.">
        <title>Wide diversity of methane and short-chain alkane metabolisms in uncultured archaea.</title>
        <authorList>
            <person name="Borrel G."/>
            <person name="Adam P.S."/>
            <person name="McKay L.J."/>
            <person name="Chen L.X."/>
            <person name="Sierra-Garcia I.N."/>
            <person name="Sieber C.M."/>
            <person name="Letourneur Q."/>
            <person name="Ghozlane A."/>
            <person name="Andersen G.L."/>
            <person name="Li W.J."/>
            <person name="Hallam S.J."/>
            <person name="Muyzer G."/>
            <person name="de Oliveira V.M."/>
            <person name="Inskeep W.P."/>
            <person name="Banfield J.F."/>
            <person name="Gribaldo S."/>
        </authorList>
    </citation>
    <scope>NUCLEOTIDE SEQUENCE [LARGE SCALE GENOMIC DNA]</scope>
    <source>
        <strain evidence="1">NM1a</strain>
    </source>
</reference>
<accession>A0A520KRJ1</accession>
<evidence type="ECO:0000313" key="1">
    <source>
        <dbReference type="EMBL" id="RZN64305.1"/>
    </source>
</evidence>
<dbReference type="AlphaFoldDB" id="A0A520KRJ1"/>
<dbReference type="Proteomes" id="UP000317158">
    <property type="component" value="Unassembled WGS sequence"/>
</dbReference>
<comment type="caution">
    <text evidence="1">The sequence shown here is derived from an EMBL/GenBank/DDBJ whole genome shotgun (WGS) entry which is preliminary data.</text>
</comment>
<proteinExistence type="predicted"/>
<name>A0A520KRJ1_METT2</name>
<protein>
    <submittedName>
        <fullName evidence="1">Uncharacterized protein</fullName>
    </submittedName>
</protein>
<gene>
    <name evidence="1" type="ORF">EF806_04840</name>
</gene>
<sequence length="104" mass="11451">MDGSILCCSLLAAAVCHNIADFNGKDNLILSTLRIPEWSVPFTKFMIFIYKSYAAPVLPYLNLSKEKLNDGTNAATSVRRGSLCIMDYSKGSGFPAEYRACRTC</sequence>
<evidence type="ECO:0000313" key="2">
    <source>
        <dbReference type="Proteomes" id="UP000317158"/>
    </source>
</evidence>
<dbReference type="EMBL" id="RXIF01000007">
    <property type="protein sequence ID" value="RZN64305.1"/>
    <property type="molecule type" value="Genomic_DNA"/>
</dbReference>